<dbReference type="Pfam" id="PF01232">
    <property type="entry name" value="Mannitol_dh"/>
    <property type="match status" value="1"/>
</dbReference>
<dbReference type="InterPro" id="IPR013328">
    <property type="entry name" value="6PGD_dom2"/>
</dbReference>
<dbReference type="Gene3D" id="1.10.1040.10">
    <property type="entry name" value="N-(1-d-carboxylethyl)-l-norvaline Dehydrogenase, domain 2"/>
    <property type="match status" value="1"/>
</dbReference>
<dbReference type="GO" id="GO:0016616">
    <property type="term" value="F:oxidoreductase activity, acting on the CH-OH group of donors, NAD or NADP as acceptor"/>
    <property type="evidence" value="ECO:0007669"/>
    <property type="project" value="TreeGrafter"/>
</dbReference>
<dbReference type="Pfam" id="PF08125">
    <property type="entry name" value="Mannitol_dh_C"/>
    <property type="match status" value="1"/>
</dbReference>
<evidence type="ECO:0000256" key="1">
    <source>
        <dbReference type="ARBA" id="ARBA00023002"/>
    </source>
</evidence>
<dbReference type="OrthoDB" id="271711at2"/>
<dbReference type="EMBL" id="BJYU01000030">
    <property type="protein sequence ID" value="GEO14796.1"/>
    <property type="molecule type" value="Genomic_DNA"/>
</dbReference>
<dbReference type="InterPro" id="IPR013118">
    <property type="entry name" value="Mannitol_DH_C"/>
</dbReference>
<keyword evidence="5" id="KW-1185">Reference proteome</keyword>
<dbReference type="SUPFAM" id="SSF48179">
    <property type="entry name" value="6-phosphogluconate dehydrogenase C-terminal domain-like"/>
    <property type="match status" value="1"/>
</dbReference>
<name>A0A512BS24_9HYPH</name>
<keyword evidence="1" id="KW-0560">Oxidoreductase</keyword>
<dbReference type="SUPFAM" id="SSF51735">
    <property type="entry name" value="NAD(P)-binding Rossmann-fold domains"/>
    <property type="match status" value="1"/>
</dbReference>
<dbReference type="PANTHER" id="PTHR43362">
    <property type="entry name" value="MANNITOL DEHYDROGENASE DSF1-RELATED"/>
    <property type="match status" value="1"/>
</dbReference>
<dbReference type="InterPro" id="IPR036291">
    <property type="entry name" value="NAD(P)-bd_dom_sf"/>
</dbReference>
<protein>
    <submittedName>
        <fullName evidence="4">Mannitol dehydrogenase</fullName>
    </submittedName>
</protein>
<dbReference type="AlphaFoldDB" id="A0A512BS24"/>
<dbReference type="InterPro" id="IPR000669">
    <property type="entry name" value="Mannitol_DH"/>
</dbReference>
<evidence type="ECO:0000259" key="3">
    <source>
        <dbReference type="Pfam" id="PF08125"/>
    </source>
</evidence>
<dbReference type="InterPro" id="IPR050988">
    <property type="entry name" value="Mannitol_DH/Oxidoreductase"/>
</dbReference>
<dbReference type="Proteomes" id="UP000321085">
    <property type="component" value="Unassembled WGS sequence"/>
</dbReference>
<dbReference type="PANTHER" id="PTHR43362:SF1">
    <property type="entry name" value="MANNITOL DEHYDROGENASE 2-RELATED"/>
    <property type="match status" value="1"/>
</dbReference>
<evidence type="ECO:0000313" key="4">
    <source>
        <dbReference type="EMBL" id="GEO14796.1"/>
    </source>
</evidence>
<dbReference type="InterPro" id="IPR013131">
    <property type="entry name" value="Mannitol_DH_N"/>
</dbReference>
<gene>
    <name evidence="4" type="primary">uxuB</name>
    <name evidence="4" type="ORF">MAE02_24920</name>
</gene>
<comment type="caution">
    <text evidence="4">The sequence shown here is derived from an EMBL/GenBank/DDBJ whole genome shotgun (WGS) entry which is preliminary data.</text>
</comment>
<evidence type="ECO:0000259" key="2">
    <source>
        <dbReference type="Pfam" id="PF01232"/>
    </source>
</evidence>
<dbReference type="InterPro" id="IPR008927">
    <property type="entry name" value="6-PGluconate_DH-like_C_sf"/>
</dbReference>
<proteinExistence type="predicted"/>
<feature type="domain" description="Mannitol dehydrogenase C-terminal" evidence="3">
    <location>
        <begin position="296"/>
        <end position="488"/>
    </location>
</feature>
<accession>A0A512BS24</accession>
<dbReference type="Gene3D" id="3.40.50.720">
    <property type="entry name" value="NAD(P)-binding Rossmann-like Domain"/>
    <property type="match status" value="1"/>
</dbReference>
<evidence type="ECO:0000313" key="5">
    <source>
        <dbReference type="Proteomes" id="UP000321085"/>
    </source>
</evidence>
<reference evidence="4 5" key="1">
    <citation type="submission" date="2019-07" db="EMBL/GenBank/DDBJ databases">
        <title>Whole genome shotgun sequence of Microvirga aerophila NBRC 106136.</title>
        <authorList>
            <person name="Hosoyama A."/>
            <person name="Uohara A."/>
            <person name="Ohji S."/>
            <person name="Ichikawa N."/>
        </authorList>
    </citation>
    <scope>NUCLEOTIDE SEQUENCE [LARGE SCALE GENOMIC DNA]</scope>
    <source>
        <strain evidence="4 5">NBRC 106136</strain>
    </source>
</reference>
<dbReference type="PRINTS" id="PR00084">
    <property type="entry name" value="MTLDHDRGNASE"/>
</dbReference>
<organism evidence="4 5">
    <name type="scientific">Microvirga aerophila</name>
    <dbReference type="NCBI Taxonomy" id="670291"/>
    <lineage>
        <taxon>Bacteria</taxon>
        <taxon>Pseudomonadati</taxon>
        <taxon>Pseudomonadota</taxon>
        <taxon>Alphaproteobacteria</taxon>
        <taxon>Hyphomicrobiales</taxon>
        <taxon>Methylobacteriaceae</taxon>
        <taxon>Microvirga</taxon>
    </lineage>
</organism>
<sequence length="506" mass="55147">MPEFEKAMTATLPRLSASTLAAAQAETQRPAYDRDRLGTGIVHLGLGAFVRAHQALYTEDLLATEPGDWGMVGVSLQRPDQRDRLMPQDGLYTTLQRDPSGLSARVVGCLRSVLVAPEDPSAVIDAMGSPDTRIVSLTVTEKGYCIDPATGRLQQQHPDIRHDLEHPDAPRTAVGFIVAALERRRAAGLAPFTVLCCDNLPSNGDVVATLVSDFAALRDDRLANWIETNAAFPSTMVDRIVPATTPDDLTEATRLTGLTDAAAVVHEPYRQWVIEDRFVGDARPRWERVGAEIVGDVAPYEHMKLRLLNGSHSALAYLGYLSGHETIADTVADPVLRTFVERLWREIVPVVPPPPGTDLASYTRALLERYSNPAIRHRTWQIAMDGSQKLPQRLLATIRERLTRELPLPGLALAVAGWMRYVGGVDEHGREIDVRDPLAARLRDTLDKAGGDPQARVRAVLGIEAIFGDDLARDPRFESALIAAYASLLARGARGAAADFNSHAGA</sequence>
<feature type="domain" description="Mannitol dehydrogenase N-terminal" evidence="2">
    <location>
        <begin position="40"/>
        <end position="287"/>
    </location>
</feature>